<dbReference type="GO" id="GO:0015184">
    <property type="term" value="F:L-cystine transmembrane transporter activity"/>
    <property type="evidence" value="ECO:0007669"/>
    <property type="project" value="TreeGrafter"/>
</dbReference>
<feature type="transmembrane region" description="Helical" evidence="9">
    <location>
        <begin position="82"/>
        <end position="103"/>
    </location>
</feature>
<feature type="transmembrane region" description="Helical" evidence="9">
    <location>
        <begin position="54"/>
        <end position="76"/>
    </location>
</feature>
<dbReference type="PANTHER" id="PTHR30614:SF0">
    <property type="entry name" value="L-CYSTINE TRANSPORT SYSTEM PERMEASE PROTEIN TCYL"/>
    <property type="match status" value="1"/>
</dbReference>
<dbReference type="Pfam" id="PF00528">
    <property type="entry name" value="BPD_transp_1"/>
    <property type="match status" value="1"/>
</dbReference>
<dbReference type="InterPro" id="IPR043429">
    <property type="entry name" value="ArtM/GltK/GlnP/TcyL/YhdX-like"/>
</dbReference>
<dbReference type="Gene3D" id="1.10.3720.10">
    <property type="entry name" value="MetI-like"/>
    <property type="match status" value="1"/>
</dbReference>
<keyword evidence="3 9" id="KW-0813">Transport</keyword>
<comment type="similarity">
    <text evidence="2">Belongs to the binding-protein-dependent transport system permease family. HisMQ subfamily.</text>
</comment>
<feature type="transmembrane region" description="Helical" evidence="9">
    <location>
        <begin position="15"/>
        <end position="42"/>
    </location>
</feature>
<proteinExistence type="inferred from homology"/>
<reference evidence="11 12" key="1">
    <citation type="submission" date="2020-03" db="EMBL/GenBank/DDBJ databases">
        <title>Complete genome sequence of Orbus sp. IPMB12 (BCRC 80908).</title>
        <authorList>
            <person name="Lo W.-S."/>
            <person name="Chang T.-H."/>
            <person name="Kuo C.-H."/>
        </authorList>
    </citation>
    <scope>NUCLEOTIDE SEQUENCE [LARGE SCALE GENOMIC DNA]</scope>
    <source>
        <strain evidence="11 12">IPMB12</strain>
    </source>
</reference>
<dbReference type="InParanoid" id="A0A6G9ICB9"/>
<evidence type="ECO:0000256" key="1">
    <source>
        <dbReference type="ARBA" id="ARBA00004429"/>
    </source>
</evidence>
<dbReference type="GO" id="GO:0043190">
    <property type="term" value="C:ATP-binding cassette (ABC) transporter complex"/>
    <property type="evidence" value="ECO:0007669"/>
    <property type="project" value="InterPro"/>
</dbReference>
<keyword evidence="7 9" id="KW-1133">Transmembrane helix</keyword>
<dbReference type="KEGG" id="orb:IPMB12_05760"/>
<evidence type="ECO:0000313" key="11">
    <source>
        <dbReference type="EMBL" id="QIQ21230.1"/>
    </source>
</evidence>
<evidence type="ECO:0000259" key="10">
    <source>
        <dbReference type="PROSITE" id="PS50928"/>
    </source>
</evidence>
<keyword evidence="8 9" id="KW-0472">Membrane</keyword>
<dbReference type="CDD" id="cd06261">
    <property type="entry name" value="TM_PBP2"/>
    <property type="match status" value="1"/>
</dbReference>
<protein>
    <submittedName>
        <fullName evidence="11">Amino acid ABC transporter permease</fullName>
    </submittedName>
</protein>
<dbReference type="EMBL" id="CP050253">
    <property type="protein sequence ID" value="QIQ21230.1"/>
    <property type="molecule type" value="Genomic_DNA"/>
</dbReference>
<dbReference type="SUPFAM" id="SSF161098">
    <property type="entry name" value="MetI-like"/>
    <property type="match status" value="1"/>
</dbReference>
<keyword evidence="5 9" id="KW-0812">Transmembrane</keyword>
<evidence type="ECO:0000256" key="2">
    <source>
        <dbReference type="ARBA" id="ARBA00010072"/>
    </source>
</evidence>
<dbReference type="InterPro" id="IPR000515">
    <property type="entry name" value="MetI-like"/>
</dbReference>
<evidence type="ECO:0000256" key="9">
    <source>
        <dbReference type="RuleBase" id="RU363032"/>
    </source>
</evidence>
<evidence type="ECO:0000256" key="5">
    <source>
        <dbReference type="ARBA" id="ARBA00022692"/>
    </source>
</evidence>
<keyword evidence="4" id="KW-1003">Cell membrane</keyword>
<feature type="transmembrane region" description="Helical" evidence="9">
    <location>
        <begin position="190"/>
        <end position="210"/>
    </location>
</feature>
<dbReference type="InterPro" id="IPR035906">
    <property type="entry name" value="MetI-like_sf"/>
</dbReference>
<dbReference type="NCBIfam" id="TIGR01726">
    <property type="entry name" value="HEQRo_perm_3TM"/>
    <property type="match status" value="1"/>
</dbReference>
<feature type="domain" description="ABC transmembrane type-1" evidence="10">
    <location>
        <begin position="19"/>
        <end position="211"/>
    </location>
</feature>
<evidence type="ECO:0000313" key="12">
    <source>
        <dbReference type="Proteomes" id="UP000501168"/>
    </source>
</evidence>
<name>A0A6G9ICB9_9GAMM</name>
<evidence type="ECO:0000256" key="7">
    <source>
        <dbReference type="ARBA" id="ARBA00022989"/>
    </source>
</evidence>
<accession>A0A6G9ICB9</accession>
<dbReference type="RefSeq" id="WP_166915833.1">
    <property type="nucleotide sequence ID" value="NZ_CP050253.1"/>
</dbReference>
<dbReference type="PROSITE" id="PS50928">
    <property type="entry name" value="ABC_TM1"/>
    <property type="match status" value="1"/>
</dbReference>
<dbReference type="PANTHER" id="PTHR30614">
    <property type="entry name" value="MEMBRANE COMPONENT OF AMINO ACID ABC TRANSPORTER"/>
    <property type="match status" value="1"/>
</dbReference>
<keyword evidence="6" id="KW-0029">Amino-acid transport</keyword>
<dbReference type="Proteomes" id="UP000501168">
    <property type="component" value="Chromosome"/>
</dbReference>
<dbReference type="InterPro" id="IPR010065">
    <property type="entry name" value="AA_ABC_transptr_permease_3TM"/>
</dbReference>
<evidence type="ECO:0000256" key="4">
    <source>
        <dbReference type="ARBA" id="ARBA00022475"/>
    </source>
</evidence>
<comment type="subcellular location">
    <subcellularLocation>
        <location evidence="1">Cell inner membrane</location>
        <topology evidence="1">Multi-pass membrane protein</topology>
    </subcellularLocation>
    <subcellularLocation>
        <location evidence="9">Cell membrane</location>
        <topology evidence="9">Multi-pass membrane protein</topology>
    </subcellularLocation>
</comment>
<dbReference type="AlphaFoldDB" id="A0A6G9ICB9"/>
<organism evidence="11 12">
    <name type="scientific">Zophobihabitans entericus</name>
    <dbReference type="NCBI Taxonomy" id="1635327"/>
    <lineage>
        <taxon>Bacteria</taxon>
        <taxon>Pseudomonadati</taxon>
        <taxon>Pseudomonadota</taxon>
        <taxon>Gammaproteobacteria</taxon>
        <taxon>Orbales</taxon>
        <taxon>Orbaceae</taxon>
        <taxon>Zophobihabitans</taxon>
    </lineage>
</organism>
<evidence type="ECO:0000256" key="6">
    <source>
        <dbReference type="ARBA" id="ARBA00022970"/>
    </source>
</evidence>
<evidence type="ECO:0000256" key="8">
    <source>
        <dbReference type="ARBA" id="ARBA00023136"/>
    </source>
</evidence>
<sequence length="224" mass="24922">MDFQFSYFLSVFPKIIPYLPVTLYISIISMIFAIVLGLMIALVRVAAKGGVLNYLVAVYISLFRGIPSVVLLFIIYYGLPKIFPGFTAMGAMTAAIICFSLKFSAYLAEIFRAGLESVDHGQKEAGLTVGLSTSQLYRRIILPQAFINALPATGNTFTSLLKDSSVAFFVGVPELLAAGKLLTTESYRFFETYLAVGLVYWMVVVLYSWLQKIVERKLTAPYRR</sequence>
<gene>
    <name evidence="11" type="ORF">IPMB12_05760</name>
</gene>
<keyword evidence="12" id="KW-1185">Reference proteome</keyword>
<evidence type="ECO:0000256" key="3">
    <source>
        <dbReference type="ARBA" id="ARBA00022448"/>
    </source>
</evidence>